<feature type="binding site" evidence="3">
    <location>
        <position position="73"/>
    </location>
    <ligand>
        <name>Cu cation</name>
        <dbReference type="ChEBI" id="CHEBI:23378"/>
    </ligand>
</feature>
<feature type="domain" description="Thioredoxin" evidence="5">
    <location>
        <begin position="35"/>
        <end position="203"/>
    </location>
</feature>
<comment type="similarity">
    <text evidence="1">Belongs to the SCO1/2 family.</text>
</comment>
<keyword evidence="2 3" id="KW-0186">Copper</keyword>
<protein>
    <submittedName>
        <fullName evidence="6">SCO1 protein</fullName>
    </submittedName>
</protein>
<dbReference type="CDD" id="cd02968">
    <property type="entry name" value="SCO"/>
    <property type="match status" value="1"/>
</dbReference>
<proteinExistence type="inferred from homology"/>
<dbReference type="PANTHER" id="PTHR12151">
    <property type="entry name" value="ELECTRON TRANSPORT PROTIN SCO1/SENC FAMILY MEMBER"/>
    <property type="match status" value="1"/>
</dbReference>
<dbReference type="InterPro" id="IPR013766">
    <property type="entry name" value="Thioredoxin_domain"/>
</dbReference>
<organism evidence="6 7">
    <name type="scientific">Candidatus Fervidibacter japonicus</name>
    <dbReference type="NCBI Taxonomy" id="2035412"/>
    <lineage>
        <taxon>Bacteria</taxon>
        <taxon>Candidatus Fervidibacterota</taxon>
        <taxon>Candidatus Fervidibacter</taxon>
    </lineage>
</organism>
<feature type="binding site" evidence="3">
    <location>
        <position position="166"/>
    </location>
    <ligand>
        <name>Cu cation</name>
        <dbReference type="ChEBI" id="CHEBI:23378"/>
    </ligand>
</feature>
<dbReference type="SUPFAM" id="SSF52833">
    <property type="entry name" value="Thioredoxin-like"/>
    <property type="match status" value="1"/>
</dbReference>
<evidence type="ECO:0000256" key="3">
    <source>
        <dbReference type="PIRSR" id="PIRSR603782-1"/>
    </source>
</evidence>
<dbReference type="Proteomes" id="UP000236173">
    <property type="component" value="Unassembled WGS sequence"/>
</dbReference>
<evidence type="ECO:0000313" key="7">
    <source>
        <dbReference type="Proteomes" id="UP000236173"/>
    </source>
</evidence>
<sequence length="204" mass="22938">MSQWHRFAGLVAALTVIAALAGAFAHFWQQRGSALPVYWTVPAFQLIAHDGKPFGSRDLKGKVWVAEFFFASCAGICLDMNRNMARVQKAFADNPDVVLVSITVDPKTDTPEILREYRKNFGAIEGKWVFLTGDKKAIYRLARHGFKVAAAEVKPQEEGGATDFIHSDRFVLVDRQGRIRGYYNGTDKQQVQKLIADIHQLLRE</sequence>
<feature type="binding site" evidence="3">
    <location>
        <position position="77"/>
    </location>
    <ligand>
        <name>Cu cation</name>
        <dbReference type="ChEBI" id="CHEBI:23378"/>
    </ligand>
</feature>
<name>A0A2H5XAR1_9BACT</name>
<dbReference type="Pfam" id="PF02630">
    <property type="entry name" value="SCO1-SenC"/>
    <property type="match status" value="1"/>
</dbReference>
<evidence type="ECO:0000256" key="1">
    <source>
        <dbReference type="ARBA" id="ARBA00010996"/>
    </source>
</evidence>
<evidence type="ECO:0000256" key="2">
    <source>
        <dbReference type="ARBA" id="ARBA00023008"/>
    </source>
</evidence>
<evidence type="ECO:0000259" key="5">
    <source>
        <dbReference type="PROSITE" id="PS51352"/>
    </source>
</evidence>
<reference evidence="7" key="1">
    <citation type="submission" date="2017-09" db="EMBL/GenBank/DDBJ databases">
        <title>Metaegenomics of thermophilic ammonia-oxidizing enrichment culture.</title>
        <authorList>
            <person name="Kato S."/>
            <person name="Suzuki K."/>
        </authorList>
    </citation>
    <scope>NUCLEOTIDE SEQUENCE [LARGE SCALE GENOMIC DNA]</scope>
</reference>
<comment type="caution">
    <text evidence="6">The sequence shown here is derived from an EMBL/GenBank/DDBJ whole genome shotgun (WGS) entry which is preliminary data.</text>
</comment>
<gene>
    <name evidence="6" type="primary">ypmQ</name>
    <name evidence="6" type="ORF">HRbin17_00780</name>
</gene>
<dbReference type="Gene3D" id="3.40.30.10">
    <property type="entry name" value="Glutaredoxin"/>
    <property type="match status" value="1"/>
</dbReference>
<evidence type="ECO:0000256" key="4">
    <source>
        <dbReference type="PIRSR" id="PIRSR603782-2"/>
    </source>
</evidence>
<dbReference type="PANTHER" id="PTHR12151:SF25">
    <property type="entry name" value="LINALOOL DEHYDRATASE_ISOMERASE DOMAIN-CONTAINING PROTEIN"/>
    <property type="match status" value="1"/>
</dbReference>
<dbReference type="InterPro" id="IPR003782">
    <property type="entry name" value="SCO1/SenC"/>
</dbReference>
<keyword evidence="3" id="KW-0479">Metal-binding</keyword>
<dbReference type="EMBL" id="BEHT01000008">
    <property type="protein sequence ID" value="GBC98278.1"/>
    <property type="molecule type" value="Genomic_DNA"/>
</dbReference>
<dbReference type="AlphaFoldDB" id="A0A2H5XAR1"/>
<dbReference type="GO" id="GO:0046872">
    <property type="term" value="F:metal ion binding"/>
    <property type="evidence" value="ECO:0007669"/>
    <property type="project" value="UniProtKB-KW"/>
</dbReference>
<accession>A0A2H5XAR1</accession>
<dbReference type="PROSITE" id="PS51352">
    <property type="entry name" value="THIOREDOXIN_2"/>
    <property type="match status" value="1"/>
</dbReference>
<feature type="disulfide bond" description="Redox-active" evidence="4">
    <location>
        <begin position="73"/>
        <end position="77"/>
    </location>
</feature>
<dbReference type="InterPro" id="IPR036249">
    <property type="entry name" value="Thioredoxin-like_sf"/>
</dbReference>
<evidence type="ECO:0000313" key="6">
    <source>
        <dbReference type="EMBL" id="GBC98278.1"/>
    </source>
</evidence>
<keyword evidence="4" id="KW-1015">Disulfide bond</keyword>